<dbReference type="AlphaFoldDB" id="A0AAD6KCT1"/>
<name>A0AAD6KCT1_9ROSI</name>
<feature type="non-terminal residue" evidence="1">
    <location>
        <position position="23"/>
    </location>
</feature>
<proteinExistence type="predicted"/>
<accession>A0AAD6KCT1</accession>
<gene>
    <name evidence="1" type="ORF">OIU84_028324</name>
</gene>
<keyword evidence="2" id="KW-1185">Reference proteome</keyword>
<sequence length="23" mass="2735">MYAFCLVFLVDMRIIMVMQLALL</sequence>
<dbReference type="EMBL" id="JAPFFJ010000008">
    <property type="protein sequence ID" value="KAJ6420918.1"/>
    <property type="molecule type" value="Genomic_DNA"/>
</dbReference>
<evidence type="ECO:0000313" key="2">
    <source>
        <dbReference type="Proteomes" id="UP001162972"/>
    </source>
</evidence>
<organism evidence="1 2">
    <name type="scientific">Salix udensis</name>
    <dbReference type="NCBI Taxonomy" id="889485"/>
    <lineage>
        <taxon>Eukaryota</taxon>
        <taxon>Viridiplantae</taxon>
        <taxon>Streptophyta</taxon>
        <taxon>Embryophyta</taxon>
        <taxon>Tracheophyta</taxon>
        <taxon>Spermatophyta</taxon>
        <taxon>Magnoliopsida</taxon>
        <taxon>eudicotyledons</taxon>
        <taxon>Gunneridae</taxon>
        <taxon>Pentapetalae</taxon>
        <taxon>rosids</taxon>
        <taxon>fabids</taxon>
        <taxon>Malpighiales</taxon>
        <taxon>Salicaceae</taxon>
        <taxon>Saliceae</taxon>
        <taxon>Salix</taxon>
    </lineage>
</organism>
<protein>
    <submittedName>
        <fullName evidence="1">Uncharacterized protein</fullName>
    </submittedName>
</protein>
<evidence type="ECO:0000313" key="1">
    <source>
        <dbReference type="EMBL" id="KAJ6420918.1"/>
    </source>
</evidence>
<reference evidence="1 2" key="1">
    <citation type="journal article" date="2023" name="Int. J. Mol. Sci.">
        <title>De Novo Assembly and Annotation of 11 Diverse Shrub Willow (Salix) Genomes Reveals Novel Gene Organization in Sex-Linked Regions.</title>
        <authorList>
            <person name="Hyden B."/>
            <person name="Feng K."/>
            <person name="Yates T.B."/>
            <person name="Jawdy S."/>
            <person name="Cereghino C."/>
            <person name="Smart L.B."/>
            <person name="Muchero W."/>
        </authorList>
    </citation>
    <scope>NUCLEOTIDE SEQUENCE [LARGE SCALE GENOMIC DNA]</scope>
    <source>
        <tissue evidence="1">Shoot tip</tissue>
    </source>
</reference>
<dbReference type="Proteomes" id="UP001162972">
    <property type="component" value="Chromosome 17"/>
</dbReference>
<comment type="caution">
    <text evidence="1">The sequence shown here is derived from an EMBL/GenBank/DDBJ whole genome shotgun (WGS) entry which is preliminary data.</text>
</comment>